<dbReference type="AlphaFoldDB" id="A0A2Z4G919"/>
<dbReference type="Proteomes" id="UP000249873">
    <property type="component" value="Chromosome"/>
</dbReference>
<accession>A0A2Z4G919</accession>
<dbReference type="KEGG" id="als:DJ013_04955"/>
<evidence type="ECO:0000313" key="1">
    <source>
        <dbReference type="EMBL" id="AWV97548.1"/>
    </source>
</evidence>
<proteinExistence type="predicted"/>
<keyword evidence="2" id="KW-1185">Reference proteome</keyword>
<reference evidence="1 2" key="1">
    <citation type="submission" date="2018-05" db="EMBL/GenBank/DDBJ databases">
        <title>Complete genome sequence of Arcticibacterium luteifluviistationis SM1504T, a cytophagaceae bacterium isolated from Arctic surface seawater.</title>
        <authorList>
            <person name="Li Y."/>
            <person name="Qin Q.-L."/>
        </authorList>
    </citation>
    <scope>NUCLEOTIDE SEQUENCE [LARGE SCALE GENOMIC DNA]</scope>
    <source>
        <strain evidence="1 2">SM1504</strain>
    </source>
</reference>
<dbReference type="RefSeq" id="WP_111370650.1">
    <property type="nucleotide sequence ID" value="NZ_CP029480.1"/>
</dbReference>
<name>A0A2Z4G919_9BACT</name>
<evidence type="ECO:0000313" key="2">
    <source>
        <dbReference type="Proteomes" id="UP000249873"/>
    </source>
</evidence>
<protein>
    <recommendedName>
        <fullName evidence="3">DUF885 domain-containing protein</fullName>
    </recommendedName>
</protein>
<dbReference type="EMBL" id="CP029480">
    <property type="protein sequence ID" value="AWV97548.1"/>
    <property type="molecule type" value="Genomic_DNA"/>
</dbReference>
<dbReference type="OrthoDB" id="140419at2"/>
<gene>
    <name evidence="1" type="ORF">DJ013_04955</name>
</gene>
<evidence type="ECO:0008006" key="3">
    <source>
        <dbReference type="Google" id="ProtNLM"/>
    </source>
</evidence>
<organism evidence="1 2">
    <name type="scientific">Arcticibacterium luteifluviistationis</name>
    <dbReference type="NCBI Taxonomy" id="1784714"/>
    <lineage>
        <taxon>Bacteria</taxon>
        <taxon>Pseudomonadati</taxon>
        <taxon>Bacteroidota</taxon>
        <taxon>Cytophagia</taxon>
        <taxon>Cytophagales</taxon>
        <taxon>Leadbetterellaceae</taxon>
        <taxon>Arcticibacterium</taxon>
    </lineage>
</organism>
<sequence length="429" mass="48276">MKKLLILIIAITACQTQQNTKPELDKLATEYVKLGLEIGQQDADFVDAYYGPDSLKPEPVEYEVYPTDDFLQKIASLQDSFKAYLNTEKDSINIKRANYISAQLNAYAERVRIVGGQTSDFDTEAKALFGVEAPHYDTAHFDEAIEKLDAFLDGSGSLQERFQSLGARFVIPVEKLDTVMKTAIAEARKRTHKHYPIPANENFSLEFVTNKAWSGYNWYQGNFTSLIQINTDFPISIERIIDVGSHESYPGHHVFNMLLEENLYNKQGLIETSIYPLFSPQSLIAEGSANYGIDVAFPGDDKVKFAKEVLLPLAGLDTTGITNYFAALELVGELNYAGNEVARGVLNGTMTDQEGIDYLIKYGFYSPEKAKQRIAFTKKYRSYVINYNYGKDLVKNYIESKGGTADNPQKRWDLFGELLSNQVLPVDLK</sequence>